<dbReference type="Gene3D" id="1.10.1740.10">
    <property type="match status" value="1"/>
</dbReference>
<dbReference type="InterPro" id="IPR013249">
    <property type="entry name" value="RNA_pol_sigma70_r4_t2"/>
</dbReference>
<sequence length="194" mass="22871">MKYSSLTDDVLVKLLNAGDTDAFQAVYIKYWNELFRVSKKRLHSDDAAAEVVQDIFVDLWERRENLKIENLDRYLFTAAKYKVIDQIRSSLNRKESSDPIVEDMISYFDEQADNNLAFEDLNSAVEKILEHMPSKTRDIFRMSRLENHSVREISSCLQIPERTVEYHITQSLRILRVHLKDFVTYFFLVSTMFG</sequence>
<evidence type="ECO:0000313" key="8">
    <source>
        <dbReference type="Proteomes" id="UP000304900"/>
    </source>
</evidence>
<dbReference type="SUPFAM" id="SSF88659">
    <property type="entry name" value="Sigma3 and sigma4 domains of RNA polymerase sigma factors"/>
    <property type="match status" value="1"/>
</dbReference>
<dbReference type="OrthoDB" id="679904at2"/>
<dbReference type="InterPro" id="IPR007627">
    <property type="entry name" value="RNA_pol_sigma70_r2"/>
</dbReference>
<evidence type="ECO:0000259" key="5">
    <source>
        <dbReference type="Pfam" id="PF04542"/>
    </source>
</evidence>
<feature type="domain" description="RNA polymerase sigma factor 70 region 4 type 2" evidence="6">
    <location>
        <begin position="124"/>
        <end position="173"/>
    </location>
</feature>
<dbReference type="RefSeq" id="WP_137343903.1">
    <property type="nucleotide sequence ID" value="NZ_BSQH01000005.1"/>
</dbReference>
<accession>A0A4V6BKE2</accession>
<dbReference type="GO" id="GO:0006352">
    <property type="term" value="P:DNA-templated transcription initiation"/>
    <property type="evidence" value="ECO:0007669"/>
    <property type="project" value="InterPro"/>
</dbReference>
<dbReference type="Gene3D" id="1.10.10.10">
    <property type="entry name" value="Winged helix-like DNA-binding domain superfamily/Winged helix DNA-binding domain"/>
    <property type="match status" value="1"/>
</dbReference>
<evidence type="ECO:0000313" key="7">
    <source>
        <dbReference type="EMBL" id="TKT87043.1"/>
    </source>
</evidence>
<evidence type="ECO:0000256" key="2">
    <source>
        <dbReference type="ARBA" id="ARBA00023015"/>
    </source>
</evidence>
<comment type="caution">
    <text evidence="7">The sequence shown here is derived from an EMBL/GenBank/DDBJ whole genome shotgun (WGS) entry which is preliminary data.</text>
</comment>
<keyword evidence="4" id="KW-0804">Transcription</keyword>
<dbReference type="InterPro" id="IPR036388">
    <property type="entry name" value="WH-like_DNA-bd_sf"/>
</dbReference>
<dbReference type="GO" id="GO:0003677">
    <property type="term" value="F:DNA binding"/>
    <property type="evidence" value="ECO:0007669"/>
    <property type="project" value="InterPro"/>
</dbReference>
<evidence type="ECO:0000259" key="6">
    <source>
        <dbReference type="Pfam" id="PF08281"/>
    </source>
</evidence>
<dbReference type="NCBIfam" id="TIGR02937">
    <property type="entry name" value="sigma70-ECF"/>
    <property type="match status" value="1"/>
</dbReference>
<protein>
    <submittedName>
        <fullName evidence="7">RNA polymerase sigma-70 factor</fullName>
    </submittedName>
</protein>
<dbReference type="InterPro" id="IPR014284">
    <property type="entry name" value="RNA_pol_sigma-70_dom"/>
</dbReference>
<dbReference type="PANTHER" id="PTHR43133:SF46">
    <property type="entry name" value="RNA POLYMERASE SIGMA-70 FACTOR ECF SUBFAMILY"/>
    <property type="match status" value="1"/>
</dbReference>
<dbReference type="InterPro" id="IPR013325">
    <property type="entry name" value="RNA_pol_sigma_r2"/>
</dbReference>
<dbReference type="InterPro" id="IPR039425">
    <property type="entry name" value="RNA_pol_sigma-70-like"/>
</dbReference>
<evidence type="ECO:0000256" key="1">
    <source>
        <dbReference type="ARBA" id="ARBA00010641"/>
    </source>
</evidence>
<evidence type="ECO:0000256" key="3">
    <source>
        <dbReference type="ARBA" id="ARBA00023082"/>
    </source>
</evidence>
<gene>
    <name evidence="7" type="ORF">FDK13_31005</name>
</gene>
<keyword evidence="3" id="KW-0731">Sigma factor</keyword>
<dbReference type="EMBL" id="SZVO01000021">
    <property type="protein sequence ID" value="TKT87043.1"/>
    <property type="molecule type" value="Genomic_DNA"/>
</dbReference>
<dbReference type="Proteomes" id="UP000304900">
    <property type="component" value="Unassembled WGS sequence"/>
</dbReference>
<dbReference type="NCBIfam" id="TIGR02985">
    <property type="entry name" value="Sig70_bacteroi1"/>
    <property type="match status" value="1"/>
</dbReference>
<proteinExistence type="inferred from homology"/>
<dbReference type="InterPro" id="IPR014327">
    <property type="entry name" value="RNA_pol_sigma70_bacteroid"/>
</dbReference>
<dbReference type="Pfam" id="PF08281">
    <property type="entry name" value="Sigma70_r4_2"/>
    <property type="match status" value="1"/>
</dbReference>
<dbReference type="InterPro" id="IPR013324">
    <property type="entry name" value="RNA_pol_sigma_r3/r4-like"/>
</dbReference>
<name>A0A4V6BKE2_9BACT</name>
<dbReference type="PANTHER" id="PTHR43133">
    <property type="entry name" value="RNA POLYMERASE ECF-TYPE SIGMA FACTO"/>
    <property type="match status" value="1"/>
</dbReference>
<dbReference type="GO" id="GO:0016987">
    <property type="term" value="F:sigma factor activity"/>
    <property type="evidence" value="ECO:0007669"/>
    <property type="project" value="UniProtKB-KW"/>
</dbReference>
<dbReference type="SUPFAM" id="SSF88946">
    <property type="entry name" value="Sigma2 domain of RNA polymerase sigma factors"/>
    <property type="match status" value="1"/>
</dbReference>
<comment type="similarity">
    <text evidence="1">Belongs to the sigma-70 factor family. ECF subfamily.</text>
</comment>
<keyword evidence="2" id="KW-0805">Transcription regulation</keyword>
<dbReference type="Pfam" id="PF04542">
    <property type="entry name" value="Sigma70_r2"/>
    <property type="match status" value="1"/>
</dbReference>
<evidence type="ECO:0000256" key="4">
    <source>
        <dbReference type="ARBA" id="ARBA00023163"/>
    </source>
</evidence>
<feature type="domain" description="RNA polymerase sigma-70 region 2" evidence="5">
    <location>
        <begin position="29"/>
        <end position="89"/>
    </location>
</feature>
<organism evidence="7 8">
    <name type="scientific">Dyadobacter frigoris</name>
    <dbReference type="NCBI Taxonomy" id="2576211"/>
    <lineage>
        <taxon>Bacteria</taxon>
        <taxon>Pseudomonadati</taxon>
        <taxon>Bacteroidota</taxon>
        <taxon>Cytophagia</taxon>
        <taxon>Cytophagales</taxon>
        <taxon>Spirosomataceae</taxon>
        <taxon>Dyadobacter</taxon>
    </lineage>
</organism>
<keyword evidence="8" id="KW-1185">Reference proteome</keyword>
<dbReference type="AlphaFoldDB" id="A0A4V6BKE2"/>
<reference evidence="7 8" key="1">
    <citation type="submission" date="2019-05" db="EMBL/GenBank/DDBJ databases">
        <title>Dyadobacter AR-3-8 sp. nov., isolated from arctic soil.</title>
        <authorList>
            <person name="Chaudhary D.K."/>
        </authorList>
    </citation>
    <scope>NUCLEOTIDE SEQUENCE [LARGE SCALE GENOMIC DNA]</scope>
    <source>
        <strain evidence="7 8">AR-3-8</strain>
    </source>
</reference>